<feature type="domain" description="YrdC-like" evidence="10">
    <location>
        <begin position="3"/>
        <end position="185"/>
    </location>
</feature>
<comment type="function">
    <text evidence="9">Required for the formation of a threonylcarbamoyl group on adenosine at position 37 (t(6)A37) in tRNAs that read codons beginning with adenine. Catalyzes the conversion of L-threonine, HCO(3)(-)/CO(2) and ATP to give threonylcarbamoyl-AMP (TC-AMP) as the acyladenylate intermediate, with the release of diphosphate.</text>
</comment>
<dbReference type="GO" id="GO:0003725">
    <property type="term" value="F:double-stranded RNA binding"/>
    <property type="evidence" value="ECO:0007669"/>
    <property type="project" value="InterPro"/>
</dbReference>
<name>A0A1N7IU03_9GAMM</name>
<dbReference type="AlphaFoldDB" id="A0A1N7IU03"/>
<dbReference type="GO" id="GO:0005737">
    <property type="term" value="C:cytoplasm"/>
    <property type="evidence" value="ECO:0007669"/>
    <property type="project" value="UniProtKB-SubCell"/>
</dbReference>
<accession>A0A1N7IU03</accession>
<evidence type="ECO:0000256" key="4">
    <source>
        <dbReference type="ARBA" id="ARBA00022694"/>
    </source>
</evidence>
<keyword evidence="12" id="KW-1185">Reference proteome</keyword>
<evidence type="ECO:0000256" key="2">
    <source>
        <dbReference type="ARBA" id="ARBA00022490"/>
    </source>
</evidence>
<dbReference type="EC" id="2.7.7.87" evidence="9"/>
<dbReference type="InterPro" id="IPR050156">
    <property type="entry name" value="TC-AMP_synthase_SUA5"/>
</dbReference>
<keyword evidence="5 9" id="KW-0548">Nucleotidyltransferase</keyword>
<dbReference type="FunFam" id="3.90.870.10:FF:000004">
    <property type="entry name" value="Threonylcarbamoyl-AMP synthase"/>
    <property type="match status" value="1"/>
</dbReference>
<evidence type="ECO:0000256" key="1">
    <source>
        <dbReference type="ARBA" id="ARBA00004496"/>
    </source>
</evidence>
<dbReference type="GO" id="GO:0006450">
    <property type="term" value="P:regulation of translational fidelity"/>
    <property type="evidence" value="ECO:0007669"/>
    <property type="project" value="TreeGrafter"/>
</dbReference>
<dbReference type="InterPro" id="IPR023535">
    <property type="entry name" value="TC-AMP_synthase"/>
</dbReference>
<gene>
    <name evidence="9" type="primary">tsaC</name>
    <name evidence="11" type="ORF">SAMN05421760_101131</name>
</gene>
<dbReference type="GO" id="GO:0061710">
    <property type="term" value="F:L-threonylcarbamoyladenylate synthase"/>
    <property type="evidence" value="ECO:0007669"/>
    <property type="project" value="UniProtKB-EC"/>
</dbReference>
<evidence type="ECO:0000259" key="10">
    <source>
        <dbReference type="PROSITE" id="PS51163"/>
    </source>
</evidence>
<dbReference type="InterPro" id="IPR017945">
    <property type="entry name" value="DHBP_synth_RibB-like_a/b_dom"/>
</dbReference>
<dbReference type="PROSITE" id="PS51163">
    <property type="entry name" value="YRDC"/>
    <property type="match status" value="1"/>
</dbReference>
<dbReference type="GO" id="GO:0005524">
    <property type="term" value="F:ATP binding"/>
    <property type="evidence" value="ECO:0007669"/>
    <property type="project" value="UniProtKB-UniRule"/>
</dbReference>
<keyword evidence="4 9" id="KW-0819">tRNA processing</keyword>
<evidence type="ECO:0000313" key="12">
    <source>
        <dbReference type="Proteomes" id="UP000185999"/>
    </source>
</evidence>
<dbReference type="Proteomes" id="UP000185999">
    <property type="component" value="Unassembled WGS sequence"/>
</dbReference>
<dbReference type="GO" id="GO:0002949">
    <property type="term" value="P:tRNA threonylcarbamoyladenosine modification"/>
    <property type="evidence" value="ECO:0007669"/>
    <property type="project" value="UniProtKB-UniRule"/>
</dbReference>
<dbReference type="STRING" id="619304.SAMN05421760_101131"/>
<keyword evidence="7 9" id="KW-0067">ATP-binding</keyword>
<dbReference type="Gene3D" id="3.90.870.10">
    <property type="entry name" value="DHBP synthase"/>
    <property type="match status" value="1"/>
</dbReference>
<keyword evidence="2 9" id="KW-0963">Cytoplasm</keyword>
<dbReference type="EMBL" id="FTOE01000001">
    <property type="protein sequence ID" value="SIS40568.1"/>
    <property type="molecule type" value="Genomic_DNA"/>
</dbReference>
<dbReference type="PANTHER" id="PTHR17490:SF18">
    <property type="entry name" value="THREONYLCARBAMOYL-AMP SYNTHASE"/>
    <property type="match status" value="1"/>
</dbReference>
<keyword evidence="3 9" id="KW-0808">Transferase</keyword>
<evidence type="ECO:0000313" key="11">
    <source>
        <dbReference type="EMBL" id="SIS40568.1"/>
    </source>
</evidence>
<organism evidence="11 12">
    <name type="scientific">Neptunomonas antarctica</name>
    <dbReference type="NCBI Taxonomy" id="619304"/>
    <lineage>
        <taxon>Bacteria</taxon>
        <taxon>Pseudomonadati</taxon>
        <taxon>Pseudomonadota</taxon>
        <taxon>Gammaproteobacteria</taxon>
        <taxon>Oceanospirillales</taxon>
        <taxon>Oceanospirillaceae</taxon>
        <taxon>Neptunomonas</taxon>
    </lineage>
</organism>
<proteinExistence type="inferred from homology"/>
<protein>
    <recommendedName>
        <fullName evidence="9">Threonylcarbamoyl-AMP synthase</fullName>
        <shortName evidence="9">TC-AMP synthase</shortName>
        <ecNumber evidence="9">2.7.7.87</ecNumber>
    </recommendedName>
    <alternativeName>
        <fullName evidence="9">L-threonylcarbamoyladenylate synthase</fullName>
    </alternativeName>
    <alternativeName>
        <fullName evidence="9">t(6)A37 threonylcarbamoyladenosine biosynthesis protein TsaC</fullName>
    </alternativeName>
    <alternativeName>
        <fullName evidence="9">tRNA threonylcarbamoyladenosine biosynthesis protein TsaC</fullName>
    </alternativeName>
</protein>
<dbReference type="OrthoDB" id="9814580at2"/>
<dbReference type="HAMAP" id="MF_01852">
    <property type="entry name" value="TsaC"/>
    <property type="match status" value="1"/>
</dbReference>
<dbReference type="Pfam" id="PF01300">
    <property type="entry name" value="Sua5_yciO_yrdC"/>
    <property type="match status" value="1"/>
</dbReference>
<sequence>MNQQHYSQAARVLHQGGVIAYPTEAVWGLGCDPYNEIAVQKLLSLKQRPVEKGIILVAASMEQVQPLLKNLDAVSLARLEASWPGPNTWLIPDPDNVIPTWIKGEHASVAVRVSAHAGVIALCKAFGGPVVSTSANIAGLEPARILSEVSAYFGDFIDYYLPGSLGDLEQPTRIQDLRDSRVVRS</sequence>
<dbReference type="RefSeq" id="WP_054339834.1">
    <property type="nucleotide sequence ID" value="NZ_FTOE01000001.1"/>
</dbReference>
<dbReference type="PANTHER" id="PTHR17490">
    <property type="entry name" value="SUA5"/>
    <property type="match status" value="1"/>
</dbReference>
<evidence type="ECO:0000256" key="5">
    <source>
        <dbReference type="ARBA" id="ARBA00022695"/>
    </source>
</evidence>
<evidence type="ECO:0000256" key="3">
    <source>
        <dbReference type="ARBA" id="ARBA00022679"/>
    </source>
</evidence>
<dbReference type="InterPro" id="IPR006070">
    <property type="entry name" value="Sua5-like_dom"/>
</dbReference>
<comment type="catalytic activity">
    <reaction evidence="8 9">
        <text>L-threonine + hydrogencarbonate + ATP = L-threonylcarbamoyladenylate + diphosphate + H2O</text>
        <dbReference type="Rhea" id="RHEA:36407"/>
        <dbReference type="ChEBI" id="CHEBI:15377"/>
        <dbReference type="ChEBI" id="CHEBI:17544"/>
        <dbReference type="ChEBI" id="CHEBI:30616"/>
        <dbReference type="ChEBI" id="CHEBI:33019"/>
        <dbReference type="ChEBI" id="CHEBI:57926"/>
        <dbReference type="ChEBI" id="CHEBI:73682"/>
        <dbReference type="EC" id="2.7.7.87"/>
    </reaction>
</comment>
<dbReference type="GO" id="GO:0000049">
    <property type="term" value="F:tRNA binding"/>
    <property type="evidence" value="ECO:0007669"/>
    <property type="project" value="TreeGrafter"/>
</dbReference>
<comment type="subcellular location">
    <subcellularLocation>
        <location evidence="1 9">Cytoplasm</location>
    </subcellularLocation>
</comment>
<comment type="similarity">
    <text evidence="9">Belongs to the SUA5 family. TsaC subfamily.</text>
</comment>
<evidence type="ECO:0000256" key="8">
    <source>
        <dbReference type="ARBA" id="ARBA00048366"/>
    </source>
</evidence>
<dbReference type="SUPFAM" id="SSF55821">
    <property type="entry name" value="YrdC/RibB"/>
    <property type="match status" value="1"/>
</dbReference>
<evidence type="ECO:0000256" key="7">
    <source>
        <dbReference type="ARBA" id="ARBA00022840"/>
    </source>
</evidence>
<keyword evidence="6 9" id="KW-0547">Nucleotide-binding</keyword>
<reference evidence="12" key="1">
    <citation type="submission" date="2017-01" db="EMBL/GenBank/DDBJ databases">
        <authorList>
            <person name="Varghese N."/>
            <person name="Submissions S."/>
        </authorList>
    </citation>
    <scope>NUCLEOTIDE SEQUENCE [LARGE SCALE GENOMIC DNA]</scope>
    <source>
        <strain evidence="12">DSM 22306</strain>
    </source>
</reference>
<evidence type="ECO:0000256" key="6">
    <source>
        <dbReference type="ARBA" id="ARBA00022741"/>
    </source>
</evidence>
<evidence type="ECO:0000256" key="9">
    <source>
        <dbReference type="HAMAP-Rule" id="MF_01852"/>
    </source>
</evidence>